<proteinExistence type="predicted"/>
<reference evidence="1" key="1">
    <citation type="journal article" date="2011" name="J. Bacteriol.">
        <title>Genome sequences of Salmonella enterica serovar typhimurium, Choleraesuis, Dublin, and Gallinarum strains of well- defined virulence in food-producing animals.</title>
        <authorList>
            <person name="Richardson E.J."/>
            <person name="Limaye B."/>
            <person name="Inamdar H."/>
            <person name="Datta A."/>
            <person name="Manjari K.S."/>
            <person name="Pullinger G.D."/>
            <person name="Thomson N.R."/>
            <person name="Joshi R.R."/>
            <person name="Watson M."/>
            <person name="Stevens M.P."/>
        </authorList>
    </citation>
    <scope>NUCLEOTIDE SEQUENCE [LARGE SCALE GENOMIC DNA]</scope>
    <source>
        <strain evidence="1">3246</strain>
    </source>
</reference>
<evidence type="ECO:0000313" key="2">
    <source>
        <dbReference type="Proteomes" id="UP000002794"/>
    </source>
</evidence>
<protein>
    <submittedName>
        <fullName evidence="1">Uncharacterized protein</fullName>
    </submittedName>
</protein>
<accession>A0A8X6ETI1</accession>
<gene>
    <name evidence="1" type="ORF">SD3246_2563</name>
</gene>
<name>A0A8X6ETI1_SALDU</name>
<sequence>MTAASAHRQWPCRLLLAELTANAEQTGKHQNDADHLGRY</sequence>
<dbReference type="AlphaFoldDB" id="A0A8X6ETI1"/>
<organism evidence="1 2">
    <name type="scientific">Salmonella enterica subsp. enterica serovar Dublin str. SD3246</name>
    <dbReference type="NCBI Taxonomy" id="909945"/>
    <lineage>
        <taxon>Bacteria</taxon>
        <taxon>Pseudomonadati</taxon>
        <taxon>Pseudomonadota</taxon>
        <taxon>Gammaproteobacteria</taxon>
        <taxon>Enterobacterales</taxon>
        <taxon>Enterobacteriaceae</taxon>
        <taxon>Salmonella</taxon>
    </lineage>
</organism>
<evidence type="ECO:0000313" key="1">
    <source>
        <dbReference type="EMBL" id="EGE30465.1"/>
    </source>
</evidence>
<dbReference type="Proteomes" id="UP000002794">
    <property type="component" value="Chromosome"/>
</dbReference>
<dbReference type="EMBL" id="CM001151">
    <property type="protein sequence ID" value="EGE30465.1"/>
    <property type="molecule type" value="Genomic_DNA"/>
</dbReference>